<feature type="transmembrane region" description="Helical" evidence="11">
    <location>
        <begin position="12"/>
        <end position="35"/>
    </location>
</feature>
<feature type="domain" description="ABC transmembrane type-1" evidence="12">
    <location>
        <begin position="51"/>
        <end position="256"/>
    </location>
</feature>
<keyword evidence="4 11" id="KW-0813">Transport</keyword>
<dbReference type="Proteomes" id="UP001597295">
    <property type="component" value="Unassembled WGS sequence"/>
</dbReference>
<evidence type="ECO:0000256" key="3">
    <source>
        <dbReference type="ARBA" id="ARBA00016947"/>
    </source>
</evidence>
<dbReference type="InterPro" id="IPR000515">
    <property type="entry name" value="MetI-like"/>
</dbReference>
<evidence type="ECO:0000256" key="6">
    <source>
        <dbReference type="ARBA" id="ARBA00022519"/>
    </source>
</evidence>
<feature type="transmembrane region" description="Helical" evidence="11">
    <location>
        <begin position="190"/>
        <end position="218"/>
    </location>
</feature>
<dbReference type="SUPFAM" id="SSF161098">
    <property type="entry name" value="MetI-like"/>
    <property type="match status" value="2"/>
</dbReference>
<evidence type="ECO:0000256" key="1">
    <source>
        <dbReference type="ARBA" id="ARBA00004429"/>
    </source>
</evidence>
<evidence type="ECO:0000256" key="4">
    <source>
        <dbReference type="ARBA" id="ARBA00022448"/>
    </source>
</evidence>
<evidence type="ECO:0000259" key="12">
    <source>
        <dbReference type="PROSITE" id="PS50928"/>
    </source>
</evidence>
<feature type="transmembrane region" description="Helical" evidence="11">
    <location>
        <begin position="395"/>
        <end position="414"/>
    </location>
</feature>
<evidence type="ECO:0000256" key="5">
    <source>
        <dbReference type="ARBA" id="ARBA00022475"/>
    </source>
</evidence>
<keyword evidence="9 11" id="KW-1133">Transmembrane helix</keyword>
<keyword evidence="14" id="KW-1185">Reference proteome</keyword>
<feature type="transmembrane region" description="Helical" evidence="11">
    <location>
        <begin position="497"/>
        <end position="517"/>
    </location>
</feature>
<dbReference type="PANTHER" id="PTHR30183:SF9">
    <property type="entry name" value="THIAMINE TRANSPORT SYSTEM PERMEASE PROTEIN THIP"/>
    <property type="match status" value="1"/>
</dbReference>
<evidence type="ECO:0000313" key="14">
    <source>
        <dbReference type="Proteomes" id="UP001597295"/>
    </source>
</evidence>
<comment type="subunit">
    <text evidence="2">The complex is composed of two ATP-binding proteins (ThiQ), two transmembrane proteins (ThiP) and a solute-binding protein (ThiB).</text>
</comment>
<feature type="transmembrane region" description="Helical" evidence="11">
    <location>
        <begin position="359"/>
        <end position="383"/>
    </location>
</feature>
<keyword evidence="6" id="KW-0997">Cell inner membrane</keyword>
<feature type="transmembrane region" description="Helical" evidence="11">
    <location>
        <begin position="325"/>
        <end position="347"/>
    </location>
</feature>
<feature type="domain" description="ABC transmembrane type-1" evidence="12">
    <location>
        <begin position="325"/>
        <end position="515"/>
    </location>
</feature>
<keyword evidence="8" id="KW-0677">Repeat</keyword>
<dbReference type="RefSeq" id="WP_379875471.1">
    <property type="nucleotide sequence ID" value="NZ_JBHUIP010000004.1"/>
</dbReference>
<dbReference type="Pfam" id="PF00528">
    <property type="entry name" value="BPD_transp_1"/>
    <property type="match status" value="2"/>
</dbReference>
<dbReference type="InterPro" id="IPR005947">
    <property type="entry name" value="ThiP_ABC_transpt"/>
</dbReference>
<evidence type="ECO:0000256" key="7">
    <source>
        <dbReference type="ARBA" id="ARBA00022692"/>
    </source>
</evidence>
<comment type="caution">
    <text evidence="13">The sequence shown here is derived from an EMBL/GenBank/DDBJ whole genome shotgun (WGS) entry which is preliminary data.</text>
</comment>
<reference evidence="14" key="1">
    <citation type="journal article" date="2019" name="Int. J. Syst. Evol. Microbiol.">
        <title>The Global Catalogue of Microorganisms (GCM) 10K type strain sequencing project: providing services to taxonomists for standard genome sequencing and annotation.</title>
        <authorList>
            <consortium name="The Broad Institute Genomics Platform"/>
            <consortium name="The Broad Institute Genome Sequencing Center for Infectious Disease"/>
            <person name="Wu L."/>
            <person name="Ma J."/>
        </authorList>
    </citation>
    <scope>NUCLEOTIDE SEQUENCE [LARGE SCALE GENOMIC DNA]</scope>
    <source>
        <strain evidence="14">CGMCC 1.19062</strain>
    </source>
</reference>
<proteinExistence type="inferred from homology"/>
<organism evidence="13 14">
    <name type="scientific">Lacibacterium aquatile</name>
    <dbReference type="NCBI Taxonomy" id="1168082"/>
    <lineage>
        <taxon>Bacteria</taxon>
        <taxon>Pseudomonadati</taxon>
        <taxon>Pseudomonadota</taxon>
        <taxon>Alphaproteobacteria</taxon>
        <taxon>Rhodospirillales</taxon>
        <taxon>Rhodospirillaceae</taxon>
    </lineage>
</organism>
<keyword evidence="7 11" id="KW-0812">Transmembrane</keyword>
<dbReference type="EMBL" id="JBHUIP010000004">
    <property type="protein sequence ID" value="MFD2262511.1"/>
    <property type="molecule type" value="Genomic_DNA"/>
</dbReference>
<dbReference type="NCBIfam" id="TIGR01253">
    <property type="entry name" value="thiP"/>
    <property type="match status" value="1"/>
</dbReference>
<dbReference type="Gene3D" id="1.10.3720.10">
    <property type="entry name" value="MetI-like"/>
    <property type="match status" value="2"/>
</dbReference>
<comment type="similarity">
    <text evidence="11">Belongs to the binding-protein-dependent transport system permease family.</text>
</comment>
<dbReference type="PANTHER" id="PTHR30183">
    <property type="entry name" value="MOLYBDENUM TRANSPORT SYSTEM PERMEASE PROTEIN MODB"/>
    <property type="match status" value="1"/>
</dbReference>
<keyword evidence="10 11" id="KW-0472">Membrane</keyword>
<evidence type="ECO:0000256" key="9">
    <source>
        <dbReference type="ARBA" id="ARBA00022989"/>
    </source>
</evidence>
<evidence type="ECO:0000256" key="11">
    <source>
        <dbReference type="RuleBase" id="RU363032"/>
    </source>
</evidence>
<feature type="transmembrane region" description="Helical" evidence="11">
    <location>
        <begin position="55"/>
        <end position="77"/>
    </location>
</feature>
<keyword evidence="5" id="KW-1003">Cell membrane</keyword>
<evidence type="ECO:0000256" key="8">
    <source>
        <dbReference type="ARBA" id="ARBA00022737"/>
    </source>
</evidence>
<accession>A0ABW5DPT2</accession>
<evidence type="ECO:0000256" key="10">
    <source>
        <dbReference type="ARBA" id="ARBA00023136"/>
    </source>
</evidence>
<feature type="transmembrane region" description="Helical" evidence="11">
    <location>
        <begin position="280"/>
        <end position="305"/>
    </location>
</feature>
<protein>
    <recommendedName>
        <fullName evidence="3">Thiamine transport system permease protein ThiP</fullName>
    </recommendedName>
</protein>
<evidence type="ECO:0000313" key="13">
    <source>
        <dbReference type="EMBL" id="MFD2262511.1"/>
    </source>
</evidence>
<feature type="transmembrane region" description="Helical" evidence="11">
    <location>
        <begin position="452"/>
        <end position="475"/>
    </location>
</feature>
<name>A0ABW5DPT2_9PROT</name>
<evidence type="ECO:0000256" key="2">
    <source>
        <dbReference type="ARBA" id="ARBA00011650"/>
    </source>
</evidence>
<dbReference type="PROSITE" id="PS50928">
    <property type="entry name" value="ABC_TM1"/>
    <property type="match status" value="2"/>
</dbReference>
<feature type="transmembrane region" description="Helical" evidence="11">
    <location>
        <begin position="89"/>
        <end position="112"/>
    </location>
</feature>
<dbReference type="CDD" id="cd06261">
    <property type="entry name" value="TM_PBP2"/>
    <property type="match status" value="2"/>
</dbReference>
<gene>
    <name evidence="13" type="primary">thiP</name>
    <name evidence="13" type="ORF">ACFSM5_06390</name>
</gene>
<feature type="transmembrane region" description="Helical" evidence="11">
    <location>
        <begin position="124"/>
        <end position="144"/>
    </location>
</feature>
<comment type="subcellular location">
    <subcellularLocation>
        <location evidence="1">Cell inner membrane</location>
        <topology evidence="1">Multi-pass membrane protein</topology>
    </subcellularLocation>
    <subcellularLocation>
        <location evidence="11">Cell membrane</location>
        <topology evidence="11">Multi-pass membrane protein</topology>
    </subcellularLocation>
</comment>
<dbReference type="InterPro" id="IPR035906">
    <property type="entry name" value="MetI-like_sf"/>
</dbReference>
<sequence>MLRQPYIGQPYIGLGLLTLIAAAVLSALASLWHLGIDEPFSLADPYLLSVVKFTLWQAALSSLISVLLAVPVARALARRSEFPGRGLMLRFFALPLVMPAIVVALAVVTLFGRSGWLNQGLQALGLPSVAIYGLPGILIAHVFFNMPLAARLLLTVLERIPAEHWRLAAQLGLSPADCFRRIEAPVLARALPAVAVLIFLLCSSSFTIVLSLGGGPAATTLEVAVYEALRSSFEPGRAAQLALVQLALTLICLILARRLTANWPRETDLGRRIARPDSKLATLADCLVLAVAAAFVGLPLVALLIDGLSGPIDKVLLDPDLRRALGRTLMIAIMAAPLSVLIAWGLLTGARAAKGRLRGLLTGGGDVVLTVPPLVLGTGWFLLLRPLTAPDELRLGLVIVMNALMALPFVLRSLGPAMSDAGERQNRLCAALGISGWNRFRLIDWPTLRRPLCLALGLAAALAAADFAAVALVGADDSDALPLLLHARMGSYRLNDASVIALILTLTGLVLLSFFDLGGRVLGRRHRA</sequence>
<feature type="transmembrane region" description="Helical" evidence="11">
    <location>
        <begin position="238"/>
        <end position="259"/>
    </location>
</feature>